<dbReference type="InterPro" id="IPR051081">
    <property type="entry name" value="HTH_MetalResp_TranReg"/>
</dbReference>
<dbReference type="PROSITE" id="PS50987">
    <property type="entry name" value="HTH_ARSR_2"/>
    <property type="match status" value="1"/>
</dbReference>
<keyword evidence="3" id="KW-0804">Transcription</keyword>
<dbReference type="CDD" id="cd00090">
    <property type="entry name" value="HTH_ARSR"/>
    <property type="match status" value="1"/>
</dbReference>
<organism evidence="6 7">
    <name type="scientific">Pseudonocardia ailaonensis</name>
    <dbReference type="NCBI Taxonomy" id="367279"/>
    <lineage>
        <taxon>Bacteria</taxon>
        <taxon>Bacillati</taxon>
        <taxon>Actinomycetota</taxon>
        <taxon>Actinomycetes</taxon>
        <taxon>Pseudonocardiales</taxon>
        <taxon>Pseudonocardiaceae</taxon>
        <taxon>Pseudonocardia</taxon>
    </lineage>
</organism>
<proteinExistence type="predicted"/>
<evidence type="ECO:0000313" key="6">
    <source>
        <dbReference type="EMBL" id="GAA1865533.1"/>
    </source>
</evidence>
<dbReference type="InterPro" id="IPR001845">
    <property type="entry name" value="HTH_ArsR_DNA-bd_dom"/>
</dbReference>
<reference evidence="6 7" key="1">
    <citation type="journal article" date="2019" name="Int. J. Syst. Evol. Microbiol.">
        <title>The Global Catalogue of Microorganisms (GCM) 10K type strain sequencing project: providing services to taxonomists for standard genome sequencing and annotation.</title>
        <authorList>
            <consortium name="The Broad Institute Genomics Platform"/>
            <consortium name="The Broad Institute Genome Sequencing Center for Infectious Disease"/>
            <person name="Wu L."/>
            <person name="Ma J."/>
        </authorList>
    </citation>
    <scope>NUCLEOTIDE SEQUENCE [LARGE SCALE GENOMIC DNA]</scope>
    <source>
        <strain evidence="6 7">JCM 16009</strain>
    </source>
</reference>
<keyword evidence="7" id="KW-1185">Reference proteome</keyword>
<dbReference type="Pfam" id="PF12840">
    <property type="entry name" value="HTH_20"/>
    <property type="match status" value="1"/>
</dbReference>
<protein>
    <recommendedName>
        <fullName evidence="5">HTH arsR-type domain-containing protein</fullName>
    </recommendedName>
</protein>
<dbReference type="EMBL" id="BAAAQK010000019">
    <property type="protein sequence ID" value="GAA1865533.1"/>
    <property type="molecule type" value="Genomic_DNA"/>
</dbReference>
<dbReference type="PANTHER" id="PTHR33154:SF33">
    <property type="entry name" value="TRANSCRIPTIONAL REPRESSOR SDPR"/>
    <property type="match status" value="1"/>
</dbReference>
<evidence type="ECO:0000259" key="5">
    <source>
        <dbReference type="PROSITE" id="PS50987"/>
    </source>
</evidence>
<name>A0ABN2NF52_9PSEU</name>
<evidence type="ECO:0000256" key="3">
    <source>
        <dbReference type="ARBA" id="ARBA00023163"/>
    </source>
</evidence>
<dbReference type="InterPro" id="IPR011991">
    <property type="entry name" value="ArsR-like_HTH"/>
</dbReference>
<dbReference type="Gene3D" id="1.10.10.10">
    <property type="entry name" value="Winged helix-like DNA-binding domain superfamily/Winged helix DNA-binding domain"/>
    <property type="match status" value="1"/>
</dbReference>
<dbReference type="SUPFAM" id="SSF46785">
    <property type="entry name" value="Winged helix' DNA-binding domain"/>
    <property type="match status" value="1"/>
</dbReference>
<dbReference type="SMART" id="SM00418">
    <property type="entry name" value="HTH_ARSR"/>
    <property type="match status" value="1"/>
</dbReference>
<keyword evidence="2" id="KW-0238">DNA-binding</keyword>
<evidence type="ECO:0000256" key="2">
    <source>
        <dbReference type="ARBA" id="ARBA00023125"/>
    </source>
</evidence>
<gene>
    <name evidence="6" type="ORF">GCM10009836_52400</name>
</gene>
<dbReference type="SMART" id="SM00419">
    <property type="entry name" value="HTH_CRP"/>
    <property type="match status" value="1"/>
</dbReference>
<feature type="domain" description="HTH arsR-type" evidence="5">
    <location>
        <begin position="32"/>
        <end position="126"/>
    </location>
</feature>
<sequence>MPSPAARGSQDDLTPDPPPSRRAGVAPSVRLALPFVAAYGDSGLGLLGDPSRRAIFELLARRPCSVQELADALPISRPAVSQHLRVLREGGLVVSEAEGTRRIHRLDPAGVTALRAWLDGVWSDALTGFHKLAEAPSSVPDEPQEDSS</sequence>
<dbReference type="InterPro" id="IPR012318">
    <property type="entry name" value="HTH_CRP"/>
</dbReference>
<dbReference type="PANTHER" id="PTHR33154">
    <property type="entry name" value="TRANSCRIPTIONAL REGULATOR, ARSR FAMILY"/>
    <property type="match status" value="1"/>
</dbReference>
<dbReference type="InterPro" id="IPR036390">
    <property type="entry name" value="WH_DNA-bd_sf"/>
</dbReference>
<evidence type="ECO:0000256" key="1">
    <source>
        <dbReference type="ARBA" id="ARBA00023015"/>
    </source>
</evidence>
<dbReference type="PRINTS" id="PR00778">
    <property type="entry name" value="HTHARSR"/>
</dbReference>
<dbReference type="Proteomes" id="UP001500449">
    <property type="component" value="Unassembled WGS sequence"/>
</dbReference>
<accession>A0ABN2NF52</accession>
<keyword evidence="1" id="KW-0805">Transcription regulation</keyword>
<evidence type="ECO:0000256" key="4">
    <source>
        <dbReference type="SAM" id="MobiDB-lite"/>
    </source>
</evidence>
<comment type="caution">
    <text evidence="6">The sequence shown here is derived from an EMBL/GenBank/DDBJ whole genome shotgun (WGS) entry which is preliminary data.</text>
</comment>
<feature type="region of interest" description="Disordered" evidence="4">
    <location>
        <begin position="1"/>
        <end position="24"/>
    </location>
</feature>
<dbReference type="InterPro" id="IPR036388">
    <property type="entry name" value="WH-like_DNA-bd_sf"/>
</dbReference>
<evidence type="ECO:0000313" key="7">
    <source>
        <dbReference type="Proteomes" id="UP001500449"/>
    </source>
</evidence>
<dbReference type="NCBIfam" id="NF033788">
    <property type="entry name" value="HTH_metalloreg"/>
    <property type="match status" value="1"/>
</dbReference>